<feature type="region of interest" description="Disordered" evidence="1">
    <location>
        <begin position="303"/>
        <end position="322"/>
    </location>
</feature>
<protein>
    <submittedName>
        <fullName evidence="3">Uncharacterized protein</fullName>
    </submittedName>
</protein>
<organism evidence="2 3">
    <name type="scientific">Globodera rostochiensis</name>
    <name type="common">Golden nematode worm</name>
    <name type="synonym">Heterodera rostochiensis</name>
    <dbReference type="NCBI Taxonomy" id="31243"/>
    <lineage>
        <taxon>Eukaryota</taxon>
        <taxon>Metazoa</taxon>
        <taxon>Ecdysozoa</taxon>
        <taxon>Nematoda</taxon>
        <taxon>Chromadorea</taxon>
        <taxon>Rhabditida</taxon>
        <taxon>Tylenchina</taxon>
        <taxon>Tylenchomorpha</taxon>
        <taxon>Tylenchoidea</taxon>
        <taxon>Heteroderidae</taxon>
        <taxon>Heteroderinae</taxon>
        <taxon>Globodera</taxon>
    </lineage>
</organism>
<feature type="region of interest" description="Disordered" evidence="1">
    <location>
        <begin position="1"/>
        <end position="27"/>
    </location>
</feature>
<sequence length="409" mass="44430">MKVFDANSNSTSPGSVGGKNSKSKQKLMAHSVDIIQKDGTKRAVANGIVKGHLNLNGSSRKRSAEPRPHPAKLLNKRYWDDVRAGRVCPPATSAEGGDQTTKLLAPIKEEICSKSNGKQSEKRKASVPFDVAKQNAKNNVNIQNYTPIMQNIPTSVTNLSNFHHQNVGIVSFGSALPPQSQPLLRFGTFLPPPQDIMRPHGTILLPPTADAFIQPPQFASALLDSSSTQPMNIINNMDNNISRNSAESTANATWGTLFEMLAKGTSNGQQPPRHEAPPQQSLIFAAQNNTPEAIKNASKIIASQSTTGCDAESPASWSRSSESDAQIDELMDQIAQKYGGNTQITGLQTQNCQSQNEAKCRLCFVPIPMPVPIPVPVSTDFILKHFGTNEPIRNRKFSHPPTRLMTEIL</sequence>
<evidence type="ECO:0000313" key="3">
    <source>
        <dbReference type="WBParaSite" id="Gr19_v10_g5521.t1"/>
    </source>
</evidence>
<dbReference type="Proteomes" id="UP000887572">
    <property type="component" value="Unplaced"/>
</dbReference>
<evidence type="ECO:0000256" key="1">
    <source>
        <dbReference type="SAM" id="MobiDB-lite"/>
    </source>
</evidence>
<dbReference type="AlphaFoldDB" id="A0A914HXB4"/>
<accession>A0A914HXB4</accession>
<keyword evidence="2" id="KW-1185">Reference proteome</keyword>
<reference evidence="3" key="1">
    <citation type="submission" date="2022-11" db="UniProtKB">
        <authorList>
            <consortium name="WormBaseParasite"/>
        </authorList>
    </citation>
    <scope>IDENTIFICATION</scope>
</reference>
<evidence type="ECO:0000313" key="2">
    <source>
        <dbReference type="Proteomes" id="UP000887572"/>
    </source>
</evidence>
<name>A0A914HXB4_GLORO</name>
<feature type="compositionally biased region" description="Low complexity" evidence="1">
    <location>
        <begin position="310"/>
        <end position="322"/>
    </location>
</feature>
<proteinExistence type="predicted"/>
<dbReference type="WBParaSite" id="Gr19_v10_g5521.t1">
    <property type="protein sequence ID" value="Gr19_v10_g5521.t1"/>
    <property type="gene ID" value="Gr19_v10_g5521"/>
</dbReference>
<feature type="compositionally biased region" description="Polar residues" evidence="1">
    <location>
        <begin position="1"/>
        <end position="20"/>
    </location>
</feature>